<evidence type="ECO:0000313" key="2">
    <source>
        <dbReference type="EMBL" id="QBR04399.1"/>
    </source>
</evidence>
<geneLocation type="plasmid" evidence="2 3">
    <name>unnamed1</name>
</geneLocation>
<dbReference type="EMBL" id="CP038152">
    <property type="protein sequence ID" value="QBR04399.1"/>
    <property type="molecule type" value="Genomic_DNA"/>
</dbReference>
<dbReference type="KEGG" id="ppai:E1956_45790"/>
<organism evidence="2 3">
    <name type="scientific">Paraburkholderia pallida</name>
    <dbReference type="NCBI Taxonomy" id="2547399"/>
    <lineage>
        <taxon>Bacteria</taxon>
        <taxon>Pseudomonadati</taxon>
        <taxon>Pseudomonadota</taxon>
        <taxon>Betaproteobacteria</taxon>
        <taxon>Burkholderiales</taxon>
        <taxon>Burkholderiaceae</taxon>
        <taxon>Paraburkholderia</taxon>
    </lineage>
</organism>
<keyword evidence="1" id="KW-0812">Transmembrane</keyword>
<gene>
    <name evidence="2" type="ORF">E1956_45790</name>
</gene>
<feature type="transmembrane region" description="Helical" evidence="1">
    <location>
        <begin position="6"/>
        <end position="27"/>
    </location>
</feature>
<sequence>MDQTWLGLGAGTTVLAIAVVGVTAHYLRERRRADLLRNFDYHEWWQRTHGAACTSGGSDAGSWAVKTRTRWTQRTEKQS</sequence>
<keyword evidence="1" id="KW-0472">Membrane</keyword>
<dbReference type="OrthoDB" id="9027008at2"/>
<name>A0A4P7D6R4_9BURK</name>
<reference evidence="2 3" key="1">
    <citation type="submission" date="2019-03" db="EMBL/GenBank/DDBJ databases">
        <title>Paraburkholderia sp. 7MH5, isolated from subtropical forest soil.</title>
        <authorList>
            <person name="Gao Z.-H."/>
            <person name="Qiu L.-H."/>
        </authorList>
    </citation>
    <scope>NUCLEOTIDE SEQUENCE [LARGE SCALE GENOMIC DNA]</scope>
    <source>
        <strain evidence="2 3">7MH5</strain>
        <plasmid evidence="2 3">unnamed1</plasmid>
    </source>
</reference>
<keyword evidence="2" id="KW-0614">Plasmid</keyword>
<dbReference type="Proteomes" id="UP000295727">
    <property type="component" value="Plasmid unnamed1"/>
</dbReference>
<dbReference type="AlphaFoldDB" id="A0A4P7D6R4"/>
<keyword evidence="3" id="KW-1185">Reference proteome</keyword>
<protein>
    <submittedName>
        <fullName evidence="2">Uncharacterized protein</fullName>
    </submittedName>
</protein>
<accession>A0A4P7D6R4</accession>
<proteinExistence type="predicted"/>
<evidence type="ECO:0000313" key="3">
    <source>
        <dbReference type="Proteomes" id="UP000295727"/>
    </source>
</evidence>
<evidence type="ECO:0000256" key="1">
    <source>
        <dbReference type="SAM" id="Phobius"/>
    </source>
</evidence>
<keyword evidence="1" id="KW-1133">Transmembrane helix</keyword>